<gene>
    <name evidence="1" type="ORF">D0Z00_004574</name>
</gene>
<protein>
    <submittedName>
        <fullName evidence="1">Uncharacterized protein</fullName>
    </submittedName>
</protein>
<evidence type="ECO:0000313" key="1">
    <source>
        <dbReference type="EMBL" id="KAF5092467.1"/>
    </source>
</evidence>
<accession>A0ACB6UY24</accession>
<dbReference type="Proteomes" id="UP000744676">
    <property type="component" value="Unassembled WGS sequence"/>
</dbReference>
<evidence type="ECO:0000313" key="2">
    <source>
        <dbReference type="Proteomes" id="UP000744676"/>
    </source>
</evidence>
<dbReference type="EMBL" id="QVQA01000392">
    <property type="protein sequence ID" value="KAF5092467.1"/>
    <property type="molecule type" value="Genomic_DNA"/>
</dbReference>
<sequence>MLFGAVLGWAVLGPMAQSLGWATGPVNDWKTGSQGWILWISLTIMVADTVVSFFVITGVSVYKMIMRNPHFSSSGYWKKLFKKTEPRYQPINHSNNDVEIEDSEAAEGLKGNDDDEPDASPKHLVPNSITIFGLVISFILCIFAVKAVFGSLCSVYPVVIAIFLALFLSVLGVRALGETDLNPVSGIGKISQVIFALVVPRSHPGSVLINLVAGGITEAGAQQAGDLMQDLKTGHLIGASPRAQFVAQLIGSVWSALLSAVVYRLYDSVYEVPGSLFRIPTAVIWIDCSRLVTGEGIPPHAGGFALGFGLLFGALATAKVILRQSPRHAWAAAYIPSGVAVGIGIYNSPSFTLARFIGGFGAWYWLKRHHENKDTQLNMVVLSSGLVLGEGVFSIANLFMTALGVPHF</sequence>
<organism evidence="1 2">
    <name type="scientific">Geotrichum galactomycetum</name>
    <dbReference type="NCBI Taxonomy" id="27317"/>
    <lineage>
        <taxon>Eukaryota</taxon>
        <taxon>Fungi</taxon>
        <taxon>Dikarya</taxon>
        <taxon>Ascomycota</taxon>
        <taxon>Saccharomycotina</taxon>
        <taxon>Dipodascomycetes</taxon>
        <taxon>Dipodascales</taxon>
        <taxon>Dipodascaceae</taxon>
        <taxon>Geotrichum</taxon>
    </lineage>
</organism>
<reference evidence="1 2" key="1">
    <citation type="journal article" date="2020" name="Front. Microbiol.">
        <title>Phenotypic and Genetic Characterization of the Cheese Ripening Yeast Geotrichum candidum.</title>
        <authorList>
            <person name="Perkins V."/>
            <person name="Vignola S."/>
            <person name="Lessard M.H."/>
            <person name="Plante P.L."/>
            <person name="Corbeil J."/>
            <person name="Dugat-Bony E."/>
            <person name="Frenette M."/>
            <person name="Labrie S."/>
        </authorList>
    </citation>
    <scope>NUCLEOTIDE SEQUENCE [LARGE SCALE GENOMIC DNA]</scope>
    <source>
        <strain evidence="1 2">LMA-1147</strain>
    </source>
</reference>
<keyword evidence="2" id="KW-1185">Reference proteome</keyword>
<proteinExistence type="predicted"/>
<name>A0ACB6UY24_9ASCO</name>
<comment type="caution">
    <text evidence="1">The sequence shown here is derived from an EMBL/GenBank/DDBJ whole genome shotgun (WGS) entry which is preliminary data.</text>
</comment>